<dbReference type="GO" id="GO:0005524">
    <property type="term" value="F:ATP binding"/>
    <property type="evidence" value="ECO:0007669"/>
    <property type="project" value="UniProtKB-KW"/>
</dbReference>
<gene>
    <name evidence="1" type="ORF">OG398_03635</name>
</gene>
<sequence length="140" mass="15450">MSTLMKGALRCLPALAPAGHHPPRADNLSYSFALPGGAFCAGLARRVVSDLLTRHELAYRFTPDREMLLRIHWQFDALRIVLYDQHPCHGTPERAEECRERRSADMWLLAAAVEAHGGDWGLAPALTATGGSKTWALLHP</sequence>
<organism evidence="1">
    <name type="scientific">Streptomyces sp. NBC_00008</name>
    <dbReference type="NCBI Taxonomy" id="2903610"/>
    <lineage>
        <taxon>Bacteria</taxon>
        <taxon>Bacillati</taxon>
        <taxon>Actinomycetota</taxon>
        <taxon>Actinomycetes</taxon>
        <taxon>Kitasatosporales</taxon>
        <taxon>Streptomycetaceae</taxon>
        <taxon>Streptomyces</taxon>
    </lineage>
</organism>
<keyword evidence="1" id="KW-0547">Nucleotide-binding</keyword>
<proteinExistence type="predicted"/>
<dbReference type="EMBL" id="CP108313">
    <property type="protein sequence ID" value="WTW67436.1"/>
    <property type="molecule type" value="Genomic_DNA"/>
</dbReference>
<accession>A0AAU2VJY4</accession>
<dbReference type="AlphaFoldDB" id="A0AAU2VJY4"/>
<name>A0AAU2VJY4_9ACTN</name>
<protein>
    <submittedName>
        <fullName evidence="1">ATP-binding protein</fullName>
    </submittedName>
</protein>
<keyword evidence="1" id="KW-0067">ATP-binding</keyword>
<reference evidence="1" key="1">
    <citation type="submission" date="2022-10" db="EMBL/GenBank/DDBJ databases">
        <title>The complete genomes of actinobacterial strains from the NBC collection.</title>
        <authorList>
            <person name="Joergensen T.S."/>
            <person name="Alvarez Arevalo M."/>
            <person name="Sterndorff E.B."/>
            <person name="Faurdal D."/>
            <person name="Vuksanovic O."/>
            <person name="Mourched A.-S."/>
            <person name="Charusanti P."/>
            <person name="Shaw S."/>
            <person name="Blin K."/>
            <person name="Weber T."/>
        </authorList>
    </citation>
    <scope>NUCLEOTIDE SEQUENCE</scope>
    <source>
        <strain evidence="1">NBC_00008</strain>
    </source>
</reference>
<evidence type="ECO:0000313" key="1">
    <source>
        <dbReference type="EMBL" id="WTW67436.1"/>
    </source>
</evidence>